<keyword evidence="3" id="KW-1185">Reference proteome</keyword>
<feature type="transmembrane region" description="Helical" evidence="1">
    <location>
        <begin position="22"/>
        <end position="39"/>
    </location>
</feature>
<evidence type="ECO:0000256" key="1">
    <source>
        <dbReference type="SAM" id="Phobius"/>
    </source>
</evidence>
<dbReference type="AlphaFoldDB" id="A0A5N5XEI4"/>
<proteinExistence type="predicted"/>
<evidence type="ECO:0000313" key="3">
    <source>
        <dbReference type="Proteomes" id="UP000326565"/>
    </source>
</evidence>
<reference evidence="2 3" key="1">
    <citation type="submission" date="2019-04" db="EMBL/GenBank/DDBJ databases">
        <title>Friends and foes A comparative genomics study of 23 Aspergillus species from section Flavi.</title>
        <authorList>
            <consortium name="DOE Joint Genome Institute"/>
            <person name="Kjaerbolling I."/>
            <person name="Vesth T."/>
            <person name="Frisvad J.C."/>
            <person name="Nybo J.L."/>
            <person name="Theobald S."/>
            <person name="Kildgaard S."/>
            <person name="Isbrandt T."/>
            <person name="Kuo A."/>
            <person name="Sato A."/>
            <person name="Lyhne E.K."/>
            <person name="Kogle M.E."/>
            <person name="Wiebenga A."/>
            <person name="Kun R.S."/>
            <person name="Lubbers R.J."/>
            <person name="Makela M.R."/>
            <person name="Barry K."/>
            <person name="Chovatia M."/>
            <person name="Clum A."/>
            <person name="Daum C."/>
            <person name="Haridas S."/>
            <person name="He G."/>
            <person name="LaButti K."/>
            <person name="Lipzen A."/>
            <person name="Mondo S."/>
            <person name="Riley R."/>
            <person name="Salamov A."/>
            <person name="Simmons B.A."/>
            <person name="Magnuson J.K."/>
            <person name="Henrissat B."/>
            <person name="Mortensen U.H."/>
            <person name="Larsen T.O."/>
            <person name="Devries R.P."/>
            <person name="Grigoriev I.V."/>
            <person name="Machida M."/>
            <person name="Baker S.E."/>
            <person name="Andersen M.R."/>
        </authorList>
    </citation>
    <scope>NUCLEOTIDE SEQUENCE [LARGE SCALE GENOMIC DNA]</scope>
    <source>
        <strain evidence="2 3">CBS 151.66</strain>
    </source>
</reference>
<sequence>MRLCSLRGLAIWEICDSLIRKTYVLVLFYLFLWIPYNGLHSFCRYIPRWDLSPTTCIVLDELF</sequence>
<gene>
    <name evidence="2" type="ORF">BDV29DRAFT_168047</name>
</gene>
<evidence type="ECO:0000313" key="2">
    <source>
        <dbReference type="EMBL" id="KAB8077550.1"/>
    </source>
</evidence>
<keyword evidence="1" id="KW-0812">Transmembrane</keyword>
<accession>A0A5N5XEI4</accession>
<name>A0A5N5XEI4_9EURO</name>
<protein>
    <submittedName>
        <fullName evidence="2">Uncharacterized protein</fullName>
    </submittedName>
</protein>
<dbReference type="EMBL" id="ML732167">
    <property type="protein sequence ID" value="KAB8077550.1"/>
    <property type="molecule type" value="Genomic_DNA"/>
</dbReference>
<keyword evidence="1" id="KW-0472">Membrane</keyword>
<dbReference type="Proteomes" id="UP000326565">
    <property type="component" value="Unassembled WGS sequence"/>
</dbReference>
<keyword evidence="1" id="KW-1133">Transmembrane helix</keyword>
<organism evidence="2 3">
    <name type="scientific">Aspergillus leporis</name>
    <dbReference type="NCBI Taxonomy" id="41062"/>
    <lineage>
        <taxon>Eukaryota</taxon>
        <taxon>Fungi</taxon>
        <taxon>Dikarya</taxon>
        <taxon>Ascomycota</taxon>
        <taxon>Pezizomycotina</taxon>
        <taxon>Eurotiomycetes</taxon>
        <taxon>Eurotiomycetidae</taxon>
        <taxon>Eurotiales</taxon>
        <taxon>Aspergillaceae</taxon>
        <taxon>Aspergillus</taxon>
        <taxon>Aspergillus subgen. Circumdati</taxon>
    </lineage>
</organism>